<proteinExistence type="predicted"/>
<reference evidence="4" key="1">
    <citation type="submission" date="2022-11" db="UniProtKB">
        <authorList>
            <consortium name="WormBaseParasite"/>
        </authorList>
    </citation>
    <scope>IDENTIFICATION</scope>
</reference>
<dbReference type="WBParaSite" id="Minc3s00960g19308">
    <property type="protein sequence ID" value="Minc3s00960g19308"/>
    <property type="gene ID" value="Minc3s00960g19308"/>
</dbReference>
<dbReference type="PANTHER" id="PTHR20837">
    <property type="entry name" value="CENTROSOMAL PROTEIN-RELATED"/>
    <property type="match status" value="1"/>
</dbReference>
<dbReference type="InterPro" id="IPR028928">
    <property type="entry name" value="CC2D2AN-C2"/>
</dbReference>
<dbReference type="InterPro" id="IPR000008">
    <property type="entry name" value="C2_dom"/>
</dbReference>
<dbReference type="PROSITE" id="PS50004">
    <property type="entry name" value="C2"/>
    <property type="match status" value="1"/>
</dbReference>
<dbReference type="PANTHER" id="PTHR20837:SF0">
    <property type="entry name" value="COILED-COIL AND C2 DOMAIN-CONTAINING PROTEIN 2A"/>
    <property type="match status" value="1"/>
</dbReference>
<evidence type="ECO:0000313" key="3">
    <source>
        <dbReference type="Proteomes" id="UP000887563"/>
    </source>
</evidence>
<protein>
    <submittedName>
        <fullName evidence="4">C2 domain-containing protein</fullName>
    </submittedName>
</protein>
<keyword evidence="3" id="KW-1185">Reference proteome</keyword>
<dbReference type="SUPFAM" id="SSF49562">
    <property type="entry name" value="C2 domain (Calcium/lipid-binding domain, CaLB)"/>
    <property type="match status" value="1"/>
</dbReference>
<dbReference type="Proteomes" id="UP000887563">
    <property type="component" value="Unplaced"/>
</dbReference>
<dbReference type="InterPro" id="IPR035892">
    <property type="entry name" value="C2_domain_sf"/>
</dbReference>
<name>A0A914LZE7_MELIC</name>
<accession>A0A914LZE7</accession>
<dbReference type="GO" id="GO:1905515">
    <property type="term" value="P:non-motile cilium assembly"/>
    <property type="evidence" value="ECO:0007669"/>
    <property type="project" value="TreeGrafter"/>
</dbReference>
<dbReference type="Pfam" id="PF00168">
    <property type="entry name" value="C2"/>
    <property type="match status" value="1"/>
</dbReference>
<evidence type="ECO:0000313" key="4">
    <source>
        <dbReference type="WBParaSite" id="Minc3s00960g19308"/>
    </source>
</evidence>
<dbReference type="InterPro" id="IPR056290">
    <property type="entry name" value="CEPT76/DRC7_peptidase-like_dom"/>
</dbReference>
<dbReference type="Pfam" id="PF24656">
    <property type="entry name" value="CEPT76_peptidase"/>
    <property type="match status" value="1"/>
</dbReference>
<dbReference type="GO" id="GO:0035869">
    <property type="term" value="C:ciliary transition zone"/>
    <property type="evidence" value="ECO:0007669"/>
    <property type="project" value="TreeGrafter"/>
</dbReference>
<sequence>METFQQLLNIWYCEGGVSSFTLSILNNSKSSSFMSLVKKQKSPQGWIETVPTAAATEEENVEEEEKVKRLEELTSSDKKIEQSIQIGTKYVNSQLQWEKQLEDEITSTTEFTKLKEFQNKRQLLIYTPAIPTTFKNVNKFKHLIKWKCSEENNFLTTLKNDLESGKVEDNKIQNLMENGKTTAASLILKNNLFQQNLNNKIIWRNSVKSDEWLKLSENRLWANKQPTGLWIDLQDLEFDHHWLFTRSESAERELVSAYDAWVEVHQQVLNLIKKWLLLREEKDEEKEEILEETTKREEELKLLFNQIVELQTTLERCRAALERAWANADQTRGRFSMERIKGSMEVFEQDSKDELPPQLGIFFRSPLFVLSEKEVAEEKQQKGKLPEIERQRRQAVSDCRYQVQIFFNNLLVCSSEEHKLEWPSFSVPFGEIISLRVFEKPKQLSILLKEKFGGGGNWQLLAEIFIPLPKILEGEENVVEDDEEIIKNKWMSKTGIQFASTIVRGSYKGSLGCGQGSGLPFTQGRLFCSLKWQGYEEESIRGKRNFQKIIKRRGGRTTKSSILYQQSILCPEENLQKDVRLLKLERRWNKERGEGRGGGEEIRKIPIKYEKMNLKEEEEEEEETDFTKLKDGRRRKMEEEEEENELERHLRLGKEFILKLRENLRQSGEQQRNLKDLSQFVREEPLPKFSFGLLTSLLNGRQIDLSRRLKPFRGGGEGGNVGVLERGFNQDKKSLNWTKILLNIQSANAVPQRINGEPMQIYLVCSLKGQTQITSISDGHQPNWHETLIFDIQLNEEEEETFLTVELFDRVIKPFEGDDRELDIRHERVENRWLGFGQILLNSKALNYWTNTKLDGYLSLQTPLFYTGYNLSSNEEGLSTTLRIRLSVEHPAFITRLGASEQLQENTLSGETDIITTESLKLESKLRQRFPNRRIISLAINSSGKRIVICKYLREINPPIQIINLFNSGQHKKAVKLACKMVALIPLINERMENLKETIWLTVEEVIRIGFACVDELAIVLCCWLLGLKLNCYIMLGSTLSNGPNSAFVLIQFSEGEQWIIDPTTGHHYSPTNPNCPQLSIGTIFNNKNIFINIQNDEHPSQLNFDFTKRNNWENIFCLEKLSTTTTTSQVLASIQSEYLQYEPLKEISSSFLLELRTSLERELRLAFDETRPLLSLSGICWLLGKGERENVFHKLKIRIIL</sequence>
<feature type="coiled-coil region" evidence="1">
    <location>
        <begin position="272"/>
        <end position="299"/>
    </location>
</feature>
<evidence type="ECO:0000256" key="1">
    <source>
        <dbReference type="SAM" id="Coils"/>
    </source>
</evidence>
<dbReference type="GO" id="GO:1904491">
    <property type="term" value="P:protein localization to ciliary transition zone"/>
    <property type="evidence" value="ECO:0007669"/>
    <property type="project" value="TreeGrafter"/>
</dbReference>
<dbReference type="AlphaFoldDB" id="A0A914LZE7"/>
<dbReference type="Pfam" id="PF15625">
    <property type="entry name" value="CC2D2AN-C2"/>
    <property type="match status" value="1"/>
</dbReference>
<feature type="domain" description="C2" evidence="2">
    <location>
        <begin position="720"/>
        <end position="850"/>
    </location>
</feature>
<keyword evidence="1" id="KW-0175">Coiled coil</keyword>
<organism evidence="3 4">
    <name type="scientific">Meloidogyne incognita</name>
    <name type="common">Southern root-knot nematode worm</name>
    <name type="synonym">Oxyuris incognita</name>
    <dbReference type="NCBI Taxonomy" id="6306"/>
    <lineage>
        <taxon>Eukaryota</taxon>
        <taxon>Metazoa</taxon>
        <taxon>Ecdysozoa</taxon>
        <taxon>Nematoda</taxon>
        <taxon>Chromadorea</taxon>
        <taxon>Rhabditida</taxon>
        <taxon>Tylenchina</taxon>
        <taxon>Tylenchomorpha</taxon>
        <taxon>Tylenchoidea</taxon>
        <taxon>Meloidogynidae</taxon>
        <taxon>Meloidogyninae</taxon>
        <taxon>Meloidogyne</taxon>
        <taxon>Meloidogyne incognita group</taxon>
    </lineage>
</organism>
<evidence type="ECO:0000259" key="2">
    <source>
        <dbReference type="PROSITE" id="PS50004"/>
    </source>
</evidence>
<dbReference type="InterPro" id="IPR052434">
    <property type="entry name" value="Tectonic-like_complex_comp"/>
</dbReference>